<dbReference type="GO" id="GO:0008168">
    <property type="term" value="F:methyltransferase activity"/>
    <property type="evidence" value="ECO:0007669"/>
    <property type="project" value="UniProtKB-KW"/>
</dbReference>
<dbReference type="CDD" id="cd02440">
    <property type="entry name" value="AdoMet_MTases"/>
    <property type="match status" value="1"/>
</dbReference>
<dbReference type="Pfam" id="PF04672">
    <property type="entry name" value="Methyltransf_19"/>
    <property type="match status" value="1"/>
</dbReference>
<dbReference type="Proteomes" id="UP000319103">
    <property type="component" value="Unassembled WGS sequence"/>
</dbReference>
<accession>A0A540WBL0</accession>
<reference evidence="1 2" key="1">
    <citation type="submission" date="2019-06" db="EMBL/GenBank/DDBJ databases">
        <title>Description of Kitasatospora acidophila sp. nov. isolated from pine grove soil, and reclassification of Streptomyces novaecaesareae to Kitasatospora novaeceasareae comb. nov.</title>
        <authorList>
            <person name="Kim M.J."/>
        </authorList>
    </citation>
    <scope>NUCLEOTIDE SEQUENCE [LARGE SCALE GENOMIC DNA]</scope>
    <source>
        <strain evidence="1 2">MMS16-CNU292</strain>
    </source>
</reference>
<evidence type="ECO:0000313" key="2">
    <source>
        <dbReference type="Proteomes" id="UP000319103"/>
    </source>
</evidence>
<dbReference type="RefSeq" id="WP_141636859.1">
    <property type="nucleotide sequence ID" value="NZ_VIGB01000003.1"/>
</dbReference>
<keyword evidence="2" id="KW-1185">Reference proteome</keyword>
<dbReference type="AlphaFoldDB" id="A0A540WBL0"/>
<dbReference type="InterPro" id="IPR029063">
    <property type="entry name" value="SAM-dependent_MTases_sf"/>
</dbReference>
<name>A0A540WBL0_9ACTN</name>
<dbReference type="Gene3D" id="3.40.50.150">
    <property type="entry name" value="Vaccinia Virus protein VP39"/>
    <property type="match status" value="1"/>
</dbReference>
<dbReference type="OrthoDB" id="4134439at2"/>
<evidence type="ECO:0000313" key="1">
    <source>
        <dbReference type="EMBL" id="TQF06431.1"/>
    </source>
</evidence>
<comment type="caution">
    <text evidence="1">The sequence shown here is derived from an EMBL/GenBank/DDBJ whole genome shotgun (WGS) entry which is preliminary data.</text>
</comment>
<gene>
    <name evidence="1" type="ORF">E6W39_34810</name>
</gene>
<sequence>MDGTGLAQEPPPATDLRPEIPHPARIYDYFLGGKDNFPADRAAAEQIIAIAPGIPEAAKANRAFLQRAVRFVAEQGVDQFLDIGTGIPTEGNTHEVAQQVDPQVRVVYVDNDPIVLAHARALMAGPSHGRTLALQADLRDPAAILADQQVREALDFDRPIALMLIAVLHFIDEEQDPYGIVKTLLDALAPGSFLIMSHGTGDFGDPAQTEAGKEVYRRAAAQATPRPRAQIERFLEGLELVEPGLVVIPQWRPESAGAADVWAPGYAVVARKR</sequence>
<proteinExistence type="predicted"/>
<organism evidence="1 2">
    <name type="scientific">Kitasatospora acidiphila</name>
    <dbReference type="NCBI Taxonomy" id="2567942"/>
    <lineage>
        <taxon>Bacteria</taxon>
        <taxon>Bacillati</taxon>
        <taxon>Actinomycetota</taxon>
        <taxon>Actinomycetes</taxon>
        <taxon>Kitasatosporales</taxon>
        <taxon>Streptomycetaceae</taxon>
        <taxon>Kitasatospora</taxon>
    </lineage>
</organism>
<dbReference type="EMBL" id="VIGB01000003">
    <property type="protein sequence ID" value="TQF06431.1"/>
    <property type="molecule type" value="Genomic_DNA"/>
</dbReference>
<dbReference type="PIRSF" id="PIRSF017393">
    <property type="entry name" value="MTase_SAV2177"/>
    <property type="match status" value="1"/>
</dbReference>
<keyword evidence="1" id="KW-0489">Methyltransferase</keyword>
<dbReference type="SUPFAM" id="SSF53335">
    <property type="entry name" value="S-adenosyl-L-methionine-dependent methyltransferases"/>
    <property type="match status" value="1"/>
</dbReference>
<dbReference type="GO" id="GO:0032259">
    <property type="term" value="P:methylation"/>
    <property type="evidence" value="ECO:0007669"/>
    <property type="project" value="UniProtKB-KW"/>
</dbReference>
<dbReference type="InterPro" id="IPR006764">
    <property type="entry name" value="SAM_dep_MeTrfase_SAV2177_type"/>
</dbReference>
<protein>
    <submittedName>
        <fullName evidence="1">SAM-dependent methyltransferase</fullName>
    </submittedName>
</protein>
<keyword evidence="1" id="KW-0808">Transferase</keyword>